<evidence type="ECO:0000256" key="4">
    <source>
        <dbReference type="ARBA" id="ARBA00022989"/>
    </source>
</evidence>
<keyword evidence="8" id="KW-1185">Reference proteome</keyword>
<organism evidence="7 8">
    <name type="scientific">Thermodesulfitimonas autotrophica</name>
    <dbReference type="NCBI Taxonomy" id="1894989"/>
    <lineage>
        <taxon>Bacteria</taxon>
        <taxon>Bacillati</taxon>
        <taxon>Bacillota</taxon>
        <taxon>Clostridia</taxon>
        <taxon>Thermoanaerobacterales</taxon>
        <taxon>Thermoanaerobacteraceae</taxon>
        <taxon>Thermodesulfitimonas</taxon>
    </lineage>
</organism>
<feature type="transmembrane region" description="Helical" evidence="6">
    <location>
        <begin position="60"/>
        <end position="82"/>
    </location>
</feature>
<feature type="transmembrane region" description="Helical" evidence="6">
    <location>
        <begin position="351"/>
        <end position="370"/>
    </location>
</feature>
<evidence type="ECO:0000256" key="5">
    <source>
        <dbReference type="ARBA" id="ARBA00023136"/>
    </source>
</evidence>
<evidence type="ECO:0000313" key="7">
    <source>
        <dbReference type="EMBL" id="RPF49425.1"/>
    </source>
</evidence>
<evidence type="ECO:0000313" key="8">
    <source>
        <dbReference type="Proteomes" id="UP000282654"/>
    </source>
</evidence>
<keyword evidence="5 6" id="KW-0472">Membrane</keyword>
<sequence>MNTSIWRKKPIDKLLAEKEASKLRRSLGSVDLVALGIGAIIGTGIFVLTGVAAAQYAGPALILSFVVSGIAAALAALTYAELAAMIPVAGSAYTYAYASLGEFAAWIVGWNIILEYLVAAAAVAIGWSAYFGELLHSIGILLPAALTRSPLAGGMINLPAVLIALLIAGLVTAGTRESTTVNKVVVVVKLSVVLLFIILGVRYVNPANWHPFFPYGYAGIMHGAAIIFFAYIGFDAVATAAEETRRPQRDLPVGIIGSLAICTVLYIAVTVVLTGLVPYTQLNVASPVATALLKAGITWAGGLVAVGALAGITSVLLVVIYAQTRVFYAMSRDGLLPPVLSRVHPRLKTPYVNTLLVGLTVALLAGFIPIDIIAQLANIGTLTAFIVVAIGVLVLRKTNPEAPRPFRVPLSPYLPLLSIAFSGYLILSLPHLTWIRFAVWMALGTVTYFLYSYWRSDLAPQGQRLKWRFFAPPAAKPRRIK</sequence>
<keyword evidence="2" id="KW-0813">Transport</keyword>
<accession>A0A3N5BU65</accession>
<gene>
    <name evidence="7" type="ORF">EDD75_0235</name>
</gene>
<dbReference type="OrthoDB" id="178667at2"/>
<evidence type="ECO:0000256" key="3">
    <source>
        <dbReference type="ARBA" id="ARBA00022692"/>
    </source>
</evidence>
<feature type="transmembrane region" description="Helical" evidence="6">
    <location>
        <begin position="32"/>
        <end position="54"/>
    </location>
</feature>
<feature type="transmembrane region" description="Helical" evidence="6">
    <location>
        <begin position="184"/>
        <end position="204"/>
    </location>
</feature>
<dbReference type="PANTHER" id="PTHR43243:SF4">
    <property type="entry name" value="CATIONIC AMINO ACID TRANSPORTER 4"/>
    <property type="match status" value="1"/>
</dbReference>
<feature type="transmembrane region" description="Helical" evidence="6">
    <location>
        <begin position="433"/>
        <end position="454"/>
    </location>
</feature>
<dbReference type="Gene3D" id="1.20.1740.10">
    <property type="entry name" value="Amino acid/polyamine transporter I"/>
    <property type="match status" value="1"/>
</dbReference>
<dbReference type="PIRSF" id="PIRSF006060">
    <property type="entry name" value="AA_transporter"/>
    <property type="match status" value="1"/>
</dbReference>
<feature type="transmembrane region" description="Helical" evidence="6">
    <location>
        <begin position="253"/>
        <end position="277"/>
    </location>
</feature>
<feature type="transmembrane region" description="Helical" evidence="6">
    <location>
        <begin position="216"/>
        <end position="241"/>
    </location>
</feature>
<proteinExistence type="predicted"/>
<comment type="caution">
    <text evidence="7">The sequence shown here is derived from an EMBL/GenBank/DDBJ whole genome shotgun (WGS) entry which is preliminary data.</text>
</comment>
<dbReference type="PANTHER" id="PTHR43243">
    <property type="entry name" value="INNER MEMBRANE TRANSPORTER YGJI-RELATED"/>
    <property type="match status" value="1"/>
</dbReference>
<dbReference type="GO" id="GO:0015171">
    <property type="term" value="F:amino acid transmembrane transporter activity"/>
    <property type="evidence" value="ECO:0007669"/>
    <property type="project" value="TreeGrafter"/>
</dbReference>
<evidence type="ECO:0000256" key="1">
    <source>
        <dbReference type="ARBA" id="ARBA00004141"/>
    </source>
</evidence>
<feature type="transmembrane region" description="Helical" evidence="6">
    <location>
        <begin position="297"/>
        <end position="322"/>
    </location>
</feature>
<feature type="transmembrane region" description="Helical" evidence="6">
    <location>
        <begin position="103"/>
        <end position="131"/>
    </location>
</feature>
<keyword evidence="3 6" id="KW-0812">Transmembrane</keyword>
<dbReference type="Proteomes" id="UP000282654">
    <property type="component" value="Unassembled WGS sequence"/>
</dbReference>
<keyword evidence="4 6" id="KW-1133">Transmembrane helix</keyword>
<dbReference type="InterPro" id="IPR002293">
    <property type="entry name" value="AA/rel_permease1"/>
</dbReference>
<evidence type="ECO:0000256" key="6">
    <source>
        <dbReference type="SAM" id="Phobius"/>
    </source>
</evidence>
<dbReference type="AlphaFoldDB" id="A0A3N5BU65"/>
<comment type="subcellular location">
    <subcellularLocation>
        <location evidence="1">Membrane</location>
        <topology evidence="1">Multi-pass membrane protein</topology>
    </subcellularLocation>
</comment>
<dbReference type="GO" id="GO:0016020">
    <property type="term" value="C:membrane"/>
    <property type="evidence" value="ECO:0007669"/>
    <property type="project" value="UniProtKB-SubCell"/>
</dbReference>
<reference evidence="7 8" key="1">
    <citation type="submission" date="2018-11" db="EMBL/GenBank/DDBJ databases">
        <title>Genomic Encyclopedia of Type Strains, Phase IV (KMG-IV): sequencing the most valuable type-strain genomes for metagenomic binning, comparative biology and taxonomic classification.</title>
        <authorList>
            <person name="Goeker M."/>
        </authorList>
    </citation>
    <scope>NUCLEOTIDE SEQUENCE [LARGE SCALE GENOMIC DNA]</scope>
    <source>
        <strain evidence="7 8">DSM 102936</strain>
    </source>
</reference>
<protein>
    <submittedName>
        <fullName evidence="7">Amino acid/polyamine/organocation transporter (APC superfamily)</fullName>
    </submittedName>
</protein>
<name>A0A3N5BU65_9THEO</name>
<feature type="transmembrane region" description="Helical" evidence="6">
    <location>
        <begin position="408"/>
        <end position="427"/>
    </location>
</feature>
<feature type="transmembrane region" description="Helical" evidence="6">
    <location>
        <begin position="376"/>
        <end position="396"/>
    </location>
</feature>
<evidence type="ECO:0000256" key="2">
    <source>
        <dbReference type="ARBA" id="ARBA00022448"/>
    </source>
</evidence>
<dbReference type="RefSeq" id="WP_123926839.1">
    <property type="nucleotide sequence ID" value="NZ_RKRE01000001.1"/>
</dbReference>
<feature type="transmembrane region" description="Helical" evidence="6">
    <location>
        <begin position="151"/>
        <end position="172"/>
    </location>
</feature>
<dbReference type="Pfam" id="PF13520">
    <property type="entry name" value="AA_permease_2"/>
    <property type="match status" value="1"/>
</dbReference>
<dbReference type="EMBL" id="RKRE01000001">
    <property type="protein sequence ID" value="RPF49425.1"/>
    <property type="molecule type" value="Genomic_DNA"/>
</dbReference>